<feature type="compositionally biased region" description="Polar residues" evidence="1">
    <location>
        <begin position="731"/>
        <end position="740"/>
    </location>
</feature>
<organism evidence="3 4">
    <name type="scientific">Neonectria ditissima</name>
    <dbReference type="NCBI Taxonomy" id="78410"/>
    <lineage>
        <taxon>Eukaryota</taxon>
        <taxon>Fungi</taxon>
        <taxon>Dikarya</taxon>
        <taxon>Ascomycota</taxon>
        <taxon>Pezizomycotina</taxon>
        <taxon>Sordariomycetes</taxon>
        <taxon>Hypocreomycetidae</taxon>
        <taxon>Hypocreales</taxon>
        <taxon>Nectriaceae</taxon>
        <taxon>Neonectria</taxon>
    </lineage>
</organism>
<dbReference type="PANTHER" id="PTHR36587:SF2">
    <property type="entry name" value="EXPRESSION SITE-ASSOCIATED GENE 3 (ESAG3)-LIKE PROTEIN"/>
    <property type="match status" value="1"/>
</dbReference>
<protein>
    <submittedName>
        <fullName evidence="3">Uncharacterized protein</fullName>
    </submittedName>
</protein>
<evidence type="ECO:0000256" key="2">
    <source>
        <dbReference type="SAM" id="Phobius"/>
    </source>
</evidence>
<keyword evidence="2" id="KW-0472">Membrane</keyword>
<dbReference type="CDD" id="cd22997">
    <property type="entry name" value="GT_LH"/>
    <property type="match status" value="1"/>
</dbReference>
<reference evidence="3 4" key="1">
    <citation type="submission" date="2015-09" db="EMBL/GenBank/DDBJ databases">
        <title>Draft genome of a European isolate of the apple canker pathogen Neonectria ditissima.</title>
        <authorList>
            <person name="Gomez-Cortecero A."/>
            <person name="Harrison R.J."/>
            <person name="Armitage A.D."/>
        </authorList>
    </citation>
    <scope>NUCLEOTIDE SEQUENCE [LARGE SCALE GENOMIC DNA]</scope>
    <source>
        <strain evidence="3 4">R09/05</strain>
    </source>
</reference>
<keyword evidence="2" id="KW-0812">Transmembrane</keyword>
<evidence type="ECO:0000313" key="4">
    <source>
        <dbReference type="Proteomes" id="UP000050424"/>
    </source>
</evidence>
<feature type="compositionally biased region" description="Basic and acidic residues" evidence="1">
    <location>
        <begin position="765"/>
        <end position="793"/>
    </location>
</feature>
<proteinExistence type="predicted"/>
<dbReference type="Proteomes" id="UP000050424">
    <property type="component" value="Unassembled WGS sequence"/>
</dbReference>
<feature type="compositionally biased region" description="Basic and acidic residues" evidence="1">
    <location>
        <begin position="670"/>
        <end position="729"/>
    </location>
</feature>
<evidence type="ECO:0000313" key="3">
    <source>
        <dbReference type="EMBL" id="KPM45367.1"/>
    </source>
</evidence>
<name>A0A0P7B6H8_9HYPO</name>
<dbReference type="AlphaFoldDB" id="A0A0P7B6H8"/>
<feature type="compositionally biased region" description="Polar residues" evidence="1">
    <location>
        <begin position="800"/>
        <end position="812"/>
    </location>
</feature>
<feature type="compositionally biased region" description="Basic and acidic residues" evidence="1">
    <location>
        <begin position="635"/>
        <end position="661"/>
    </location>
</feature>
<feature type="transmembrane region" description="Helical" evidence="2">
    <location>
        <begin position="12"/>
        <end position="31"/>
    </location>
</feature>
<dbReference type="STRING" id="78410.A0A0P7B6H8"/>
<keyword evidence="2" id="KW-1133">Transmembrane helix</keyword>
<feature type="region of interest" description="Disordered" evidence="1">
    <location>
        <begin position="524"/>
        <end position="812"/>
    </location>
</feature>
<gene>
    <name evidence="3" type="ORF">AK830_g1173</name>
</gene>
<feature type="compositionally biased region" description="Acidic residues" evidence="1">
    <location>
        <begin position="524"/>
        <end position="537"/>
    </location>
</feature>
<keyword evidence="4" id="KW-1185">Reference proteome</keyword>
<dbReference type="OrthoDB" id="422736at2759"/>
<accession>A0A0P7B6H8</accession>
<feature type="compositionally biased region" description="Basic and acidic residues" evidence="1">
    <location>
        <begin position="548"/>
        <end position="627"/>
    </location>
</feature>
<comment type="caution">
    <text evidence="3">The sequence shown here is derived from an EMBL/GenBank/DDBJ whole genome shotgun (WGS) entry which is preliminary data.</text>
</comment>
<sequence length="812" mass="91246">MLAKIRWRPSTFVFGAFVLSTLILGLIISPYRPSSSFQAPWATDTADIHLGDEKPKPPPIKRGYHLMMPTTKSGLNFCKSLLTMVILGYPTPQIIGWGDEDGRKGLKGGGSHYAKIARGLEYVMDEKRRQNPTFDDDLIIILDSYDIWFQLPWETLVARYDAAVAEENERLAHRMGRAASIENITSTIIFAGGKRCCPNQRQSVACYPIPDSPLPADLHAGATDTVMGRDPWSSFRTRYLVGGYVIGPVGKMRPLLQRAQAKLDECMSRQGAWYDGVRDGAEGTVNFCYRGSDQSIWAEILGEQEFHREVMRRRHRKHIDDVLDAIIPNRAGSKPPPTNVMGAVVNDLLNPSFPHQEWDPGYLPDKPYEYGVTIDYWSLLGHQTIHSGPDTRYIRNNISFEQQVGPLHMFDCKPKQPNIETLLHEGLLDLVPGADWRTLPMYTEICLGVVPAMIHHNNVDKSQLAKQWNKVWWFGHARRLFEMRVDERLPMLVDGIPTDKGDILMWDDVCPSEFDRRLFRDVEEGEAEEGMEEEAEFDGAYKNTNSNDLKKPQDEGKKKEDAKKEDAKKEDGKKEDAKKEDTNKGDDKKEDANKEDVNKGDDKQEDANKKHDEHKGENGKDKGESHTNESPVNTQKEEPSKEEPAIDESHHDGEDSKKDQPPAEDSSQNETHHDENAPKDKNTGGDSHQADDLQQDEHALENTHHEQENAQEKKPSPGESQDESHHEEQGVQENQSSVDSSHPDGENHEGDHTADGAPPNGGAQKNEHASEDSHHDEGSQQDEHAEINGKPEEAPEDSPGQDSQSDSHSGNP</sequence>
<dbReference type="PANTHER" id="PTHR36587">
    <property type="entry name" value="EXPRESSION SITE-ASSOCIATED GENE 3 (ESAG3)-LIKE PROTEIN"/>
    <property type="match status" value="1"/>
</dbReference>
<dbReference type="EMBL" id="LKCW01000008">
    <property type="protein sequence ID" value="KPM45367.1"/>
    <property type="molecule type" value="Genomic_DNA"/>
</dbReference>
<evidence type="ECO:0000256" key="1">
    <source>
        <dbReference type="SAM" id="MobiDB-lite"/>
    </source>
</evidence>
<feature type="compositionally biased region" description="Basic and acidic residues" evidence="1">
    <location>
        <begin position="741"/>
        <end position="754"/>
    </location>
</feature>